<dbReference type="GO" id="GO:0097037">
    <property type="term" value="P:heme export"/>
    <property type="evidence" value="ECO:0007669"/>
    <property type="project" value="TreeGrafter"/>
</dbReference>
<organism evidence="8 9">
    <name type="scientific">Rhipicephalus microplus</name>
    <name type="common">Cattle tick</name>
    <name type="synonym">Boophilus microplus</name>
    <dbReference type="NCBI Taxonomy" id="6941"/>
    <lineage>
        <taxon>Eukaryota</taxon>
        <taxon>Metazoa</taxon>
        <taxon>Ecdysozoa</taxon>
        <taxon>Arthropoda</taxon>
        <taxon>Chelicerata</taxon>
        <taxon>Arachnida</taxon>
        <taxon>Acari</taxon>
        <taxon>Parasitiformes</taxon>
        <taxon>Ixodida</taxon>
        <taxon>Ixodoidea</taxon>
        <taxon>Ixodidae</taxon>
        <taxon>Rhipicephalinae</taxon>
        <taxon>Rhipicephalus</taxon>
        <taxon>Boophilus</taxon>
    </lineage>
</organism>
<dbReference type="InterPro" id="IPR011701">
    <property type="entry name" value="MFS"/>
</dbReference>
<feature type="transmembrane region" description="Helical" evidence="6">
    <location>
        <begin position="878"/>
        <end position="902"/>
    </location>
</feature>
<gene>
    <name evidence="8" type="ORF">HPB51_015341</name>
</gene>
<dbReference type="PANTHER" id="PTHR10924">
    <property type="entry name" value="MAJOR FACILITATOR SUPERFAMILY PROTEIN-RELATED"/>
    <property type="match status" value="1"/>
</dbReference>
<feature type="compositionally biased region" description="Basic and acidic residues" evidence="5">
    <location>
        <begin position="142"/>
        <end position="155"/>
    </location>
</feature>
<feature type="transmembrane region" description="Helical" evidence="6">
    <location>
        <begin position="602"/>
        <end position="624"/>
    </location>
</feature>
<dbReference type="InterPro" id="IPR036259">
    <property type="entry name" value="MFS_trans_sf"/>
</dbReference>
<feature type="region of interest" description="Disordered" evidence="5">
    <location>
        <begin position="394"/>
        <end position="451"/>
    </location>
</feature>
<evidence type="ECO:0000313" key="8">
    <source>
        <dbReference type="EMBL" id="KAH8025992.1"/>
    </source>
</evidence>
<feature type="region of interest" description="Disordered" evidence="5">
    <location>
        <begin position="470"/>
        <end position="499"/>
    </location>
</feature>
<feature type="transmembrane region" description="Helical" evidence="6">
    <location>
        <begin position="854"/>
        <end position="872"/>
    </location>
</feature>
<evidence type="ECO:0000259" key="7">
    <source>
        <dbReference type="PROSITE" id="PS50850"/>
    </source>
</evidence>
<keyword evidence="2 6" id="KW-0812">Transmembrane</keyword>
<dbReference type="Proteomes" id="UP000821866">
    <property type="component" value="Unassembled WGS sequence"/>
</dbReference>
<dbReference type="AlphaFoldDB" id="A0A9J6DWB7"/>
<dbReference type="Gene3D" id="1.20.1250.20">
    <property type="entry name" value="MFS general substrate transporter like domains"/>
    <property type="match status" value="2"/>
</dbReference>
<feature type="transmembrane region" description="Helical" evidence="6">
    <location>
        <begin position="822"/>
        <end position="842"/>
    </location>
</feature>
<feature type="transmembrane region" description="Helical" evidence="6">
    <location>
        <begin position="914"/>
        <end position="935"/>
    </location>
</feature>
<feature type="region of interest" description="Disordered" evidence="5">
    <location>
        <begin position="971"/>
        <end position="1010"/>
    </location>
</feature>
<comment type="subcellular location">
    <subcellularLocation>
        <location evidence="1">Membrane</location>
        <topology evidence="1">Multi-pass membrane protein</topology>
    </subcellularLocation>
</comment>
<evidence type="ECO:0000256" key="1">
    <source>
        <dbReference type="ARBA" id="ARBA00004141"/>
    </source>
</evidence>
<feature type="compositionally biased region" description="Polar residues" evidence="5">
    <location>
        <begin position="99"/>
        <end position="112"/>
    </location>
</feature>
<feature type="transmembrane region" description="Helical" evidence="6">
    <location>
        <begin position="725"/>
        <end position="747"/>
    </location>
</feature>
<evidence type="ECO:0000256" key="5">
    <source>
        <dbReference type="SAM" id="MobiDB-lite"/>
    </source>
</evidence>
<feature type="compositionally biased region" description="Basic and acidic residues" evidence="5">
    <location>
        <begin position="325"/>
        <end position="350"/>
    </location>
</feature>
<dbReference type="InterPro" id="IPR049680">
    <property type="entry name" value="FLVCR1-2_SLC49-like"/>
</dbReference>
<feature type="transmembrane region" description="Helical" evidence="6">
    <location>
        <begin position="631"/>
        <end position="650"/>
    </location>
</feature>
<dbReference type="PANTHER" id="PTHR10924:SF4">
    <property type="entry name" value="GH15861P"/>
    <property type="match status" value="1"/>
</dbReference>
<feature type="transmembrane region" description="Helical" evidence="6">
    <location>
        <begin position="696"/>
        <end position="713"/>
    </location>
</feature>
<feature type="compositionally biased region" description="Polar residues" evidence="5">
    <location>
        <begin position="36"/>
        <end position="50"/>
    </location>
</feature>
<evidence type="ECO:0000313" key="9">
    <source>
        <dbReference type="Proteomes" id="UP000821866"/>
    </source>
</evidence>
<evidence type="ECO:0000256" key="4">
    <source>
        <dbReference type="ARBA" id="ARBA00023136"/>
    </source>
</evidence>
<reference evidence="8" key="1">
    <citation type="journal article" date="2020" name="Cell">
        <title>Large-Scale Comparative Analyses of Tick Genomes Elucidate Their Genetic Diversity and Vector Capacities.</title>
        <authorList>
            <consortium name="Tick Genome and Microbiome Consortium (TIGMIC)"/>
            <person name="Jia N."/>
            <person name="Wang J."/>
            <person name="Shi W."/>
            <person name="Du L."/>
            <person name="Sun Y."/>
            <person name="Zhan W."/>
            <person name="Jiang J.F."/>
            <person name="Wang Q."/>
            <person name="Zhang B."/>
            <person name="Ji P."/>
            <person name="Bell-Sakyi L."/>
            <person name="Cui X.M."/>
            <person name="Yuan T.T."/>
            <person name="Jiang B.G."/>
            <person name="Yang W.F."/>
            <person name="Lam T.T."/>
            <person name="Chang Q.C."/>
            <person name="Ding S.J."/>
            <person name="Wang X.J."/>
            <person name="Zhu J.G."/>
            <person name="Ruan X.D."/>
            <person name="Zhao L."/>
            <person name="Wei J.T."/>
            <person name="Ye R.Z."/>
            <person name="Que T.C."/>
            <person name="Du C.H."/>
            <person name="Zhou Y.H."/>
            <person name="Cheng J.X."/>
            <person name="Dai P.F."/>
            <person name="Guo W.B."/>
            <person name="Han X.H."/>
            <person name="Huang E.J."/>
            <person name="Li L.F."/>
            <person name="Wei W."/>
            <person name="Gao Y.C."/>
            <person name="Liu J.Z."/>
            <person name="Shao H.Z."/>
            <person name="Wang X."/>
            <person name="Wang C.C."/>
            <person name="Yang T.C."/>
            <person name="Huo Q.B."/>
            <person name="Li W."/>
            <person name="Chen H.Y."/>
            <person name="Chen S.E."/>
            <person name="Zhou L.G."/>
            <person name="Ni X.B."/>
            <person name="Tian J.H."/>
            <person name="Sheng Y."/>
            <person name="Liu T."/>
            <person name="Pan Y.S."/>
            <person name="Xia L.Y."/>
            <person name="Li J."/>
            <person name="Zhao F."/>
            <person name="Cao W.C."/>
        </authorList>
    </citation>
    <scope>NUCLEOTIDE SEQUENCE</scope>
    <source>
        <strain evidence="8">Rmic-2018</strain>
    </source>
</reference>
<feature type="compositionally biased region" description="Polar residues" evidence="5">
    <location>
        <begin position="394"/>
        <end position="403"/>
    </location>
</feature>
<dbReference type="EMBL" id="JABSTU010000007">
    <property type="protein sequence ID" value="KAH8025992.1"/>
    <property type="molecule type" value="Genomic_DNA"/>
</dbReference>
<keyword evidence="9" id="KW-1185">Reference proteome</keyword>
<feature type="compositionally biased region" description="Basic and acidic residues" evidence="5">
    <location>
        <begin position="442"/>
        <end position="451"/>
    </location>
</feature>
<evidence type="ECO:0000256" key="2">
    <source>
        <dbReference type="ARBA" id="ARBA00022692"/>
    </source>
</evidence>
<dbReference type="GO" id="GO:0015232">
    <property type="term" value="F:heme transmembrane transporter activity"/>
    <property type="evidence" value="ECO:0007669"/>
    <property type="project" value="TreeGrafter"/>
</dbReference>
<dbReference type="GO" id="GO:0020037">
    <property type="term" value="F:heme binding"/>
    <property type="evidence" value="ECO:0007669"/>
    <property type="project" value="TreeGrafter"/>
</dbReference>
<dbReference type="SUPFAM" id="SSF103473">
    <property type="entry name" value="MFS general substrate transporter"/>
    <property type="match status" value="1"/>
</dbReference>
<feature type="compositionally biased region" description="Basic and acidic residues" evidence="5">
    <location>
        <begin position="404"/>
        <end position="415"/>
    </location>
</feature>
<dbReference type="PROSITE" id="PS50850">
    <property type="entry name" value="MFS"/>
    <property type="match status" value="1"/>
</dbReference>
<name>A0A9J6DWB7_RHIMP</name>
<evidence type="ECO:0000256" key="6">
    <source>
        <dbReference type="SAM" id="Phobius"/>
    </source>
</evidence>
<evidence type="ECO:0000256" key="3">
    <source>
        <dbReference type="ARBA" id="ARBA00022989"/>
    </source>
</evidence>
<feature type="transmembrane region" description="Helical" evidence="6">
    <location>
        <begin position="564"/>
        <end position="582"/>
    </location>
</feature>
<feature type="compositionally biased region" description="Low complexity" evidence="5">
    <location>
        <begin position="304"/>
        <end position="315"/>
    </location>
</feature>
<feature type="compositionally biased region" description="Basic and acidic residues" evidence="5">
    <location>
        <begin position="971"/>
        <end position="980"/>
    </location>
</feature>
<feature type="compositionally biased region" description="Basic and acidic residues" evidence="5">
    <location>
        <begin position="263"/>
        <end position="274"/>
    </location>
</feature>
<feature type="region of interest" description="Disordered" evidence="5">
    <location>
        <begin position="36"/>
        <end position="376"/>
    </location>
</feature>
<reference evidence="8" key="2">
    <citation type="submission" date="2021-09" db="EMBL/GenBank/DDBJ databases">
        <authorList>
            <person name="Jia N."/>
            <person name="Wang J."/>
            <person name="Shi W."/>
            <person name="Du L."/>
            <person name="Sun Y."/>
            <person name="Zhan W."/>
            <person name="Jiang J."/>
            <person name="Wang Q."/>
            <person name="Zhang B."/>
            <person name="Ji P."/>
            <person name="Sakyi L.B."/>
            <person name="Cui X."/>
            <person name="Yuan T."/>
            <person name="Jiang B."/>
            <person name="Yang W."/>
            <person name="Lam T.T.-Y."/>
            <person name="Chang Q."/>
            <person name="Ding S."/>
            <person name="Wang X."/>
            <person name="Zhu J."/>
            <person name="Ruan X."/>
            <person name="Zhao L."/>
            <person name="Wei J."/>
            <person name="Que T."/>
            <person name="Du C."/>
            <person name="Cheng J."/>
            <person name="Dai P."/>
            <person name="Han X."/>
            <person name="Huang E."/>
            <person name="Gao Y."/>
            <person name="Liu J."/>
            <person name="Shao H."/>
            <person name="Ye R."/>
            <person name="Li L."/>
            <person name="Wei W."/>
            <person name="Wang X."/>
            <person name="Wang C."/>
            <person name="Huo Q."/>
            <person name="Li W."/>
            <person name="Guo W."/>
            <person name="Chen H."/>
            <person name="Chen S."/>
            <person name="Zhou L."/>
            <person name="Zhou L."/>
            <person name="Ni X."/>
            <person name="Tian J."/>
            <person name="Zhou Y."/>
            <person name="Sheng Y."/>
            <person name="Liu T."/>
            <person name="Pan Y."/>
            <person name="Xia L."/>
            <person name="Li J."/>
            <person name="Zhao F."/>
            <person name="Cao W."/>
        </authorList>
    </citation>
    <scope>NUCLEOTIDE SEQUENCE</scope>
    <source>
        <strain evidence="8">Rmic-2018</strain>
        <tissue evidence="8">Larvae</tissue>
    </source>
</reference>
<feature type="region of interest" description="Disordered" evidence="5">
    <location>
        <begin position="513"/>
        <end position="545"/>
    </location>
</feature>
<comment type="caution">
    <text evidence="8">The sequence shown here is derived from an EMBL/GenBank/DDBJ whole genome shotgun (WGS) entry which is preliminary data.</text>
</comment>
<feature type="transmembrane region" description="Helical" evidence="6">
    <location>
        <begin position="941"/>
        <end position="964"/>
    </location>
</feature>
<feature type="compositionally biased region" description="Basic and acidic residues" evidence="5">
    <location>
        <begin position="987"/>
        <end position="1010"/>
    </location>
</feature>
<dbReference type="GO" id="GO:0016020">
    <property type="term" value="C:membrane"/>
    <property type="evidence" value="ECO:0007669"/>
    <property type="project" value="UniProtKB-SubCell"/>
</dbReference>
<protein>
    <recommendedName>
        <fullName evidence="7">Major facilitator superfamily (MFS) profile domain-containing protein</fullName>
    </recommendedName>
</protein>
<feature type="domain" description="Major facilitator superfamily (MFS) profile" evidence="7">
    <location>
        <begin position="566"/>
        <end position="967"/>
    </location>
</feature>
<dbReference type="InterPro" id="IPR020846">
    <property type="entry name" value="MFS_dom"/>
</dbReference>
<feature type="transmembrane region" description="Helical" evidence="6">
    <location>
        <begin position="656"/>
        <end position="676"/>
    </location>
</feature>
<keyword evidence="3 6" id="KW-1133">Transmembrane helix</keyword>
<sequence length="1010" mass="109349">MLVIPAERLQLLCHPAKAPVTATLFAKARLPTNIEMKSSHSSARPTNTDEVASRDEANTSSKPAPTSRDAISQAPTKEALGSATPHRPVDDWAPLYELDNTSSHSPASTGSQDRVPEASISSLSNEGTAKPTILRTTQSHVTSRETQDTAHEQDARTTACYLEKELSSVSSERPEASPPRSSMRDDYAKPANTASFSGKAKSTQHVPPSTSDNPIPIMKKAAASSLSSSESPTKTTPIESSDSASNSALPSDDLRQSSTSLERVPHLKETKIDTTRAPMKKNKTTSSLSKLPYKFPAHQNYNGKKSASASFPKAAVRPPPSPDSQKGEAGRKKQEEVGNNIEERHGETKSKISSKSSAGTKKEVKLDSLNAPMTSSKLSRSLLKWKTLFTEQSEQPVYYQTLTESDRGTPIEDKPQSTSAHVTPSASGLVTGSPPPAVDQETEPKLGDRTTKKVLLVSATNDTSVDVALAAPGGPYSGSNVRALENQDSSTSPNEDKAASPLATNIQFRPVSPQSEAQKGHFQPKGAEEHGTPMPGKTSAAGRSNTSISDSFRDILVMATNRRFFMLAIFCVATTMPAFQWLQYSIVSNIVEQYYNVGSTAVSWTAMVFYVAYVTMALPCTWIMENYGLRITVLCGACFTAIGACIKLFSLRPDRFAVVIIGQAFPALTTAFTATVPTRLASTWFKYEEISKASSVGMLGVQLGSALGFVVPPHVLDKADVQGSLRGLCIGVAIASSLALLVVIVLFDDKPVHPPSFSEMLNRYNINKRTTFGKDMRTLMNDRNFILLLLSYGINTGSFYSISTTLNPVITNYFPEEESFAGILGLCIILSGFLGSWIGGVVVDKTGMFKGVTLATYVLTTATLMLHTIVLLERSHALTLIACTLLGFFLTSYMPLGVRLGAEITYPLNEALPACLLSMAAQGTSIVLTHVFHIVREESGTFAANLVLVGILVIGCFFTVMLHAELKRQEAYKREQRKYSESAPLEPTRERHSPTEEHEARNEHREDIKS</sequence>
<feature type="transmembrane region" description="Helical" evidence="6">
    <location>
        <begin position="784"/>
        <end position="802"/>
    </location>
</feature>
<dbReference type="Pfam" id="PF07690">
    <property type="entry name" value="MFS_1"/>
    <property type="match status" value="1"/>
</dbReference>
<accession>A0A9J6DWB7</accession>
<proteinExistence type="predicted"/>
<feature type="compositionally biased region" description="Polar residues" evidence="5">
    <location>
        <begin position="416"/>
        <end position="430"/>
    </location>
</feature>
<feature type="compositionally biased region" description="Polar residues" evidence="5">
    <location>
        <begin position="58"/>
        <end position="75"/>
    </location>
</feature>
<keyword evidence="4 6" id="KW-0472">Membrane</keyword>
<feature type="compositionally biased region" description="Low complexity" evidence="5">
    <location>
        <begin position="219"/>
        <end position="251"/>
    </location>
</feature>
<feature type="compositionally biased region" description="Polar residues" evidence="5">
    <location>
        <begin position="192"/>
        <end position="213"/>
    </location>
</feature>
<dbReference type="VEuPathDB" id="VectorBase:LOC119188225"/>